<gene>
    <name evidence="2" type="ORF">KFK09_018542</name>
</gene>
<accession>A0A8T3AW22</accession>
<name>A0A8T3AW22_DENNO</name>
<keyword evidence="1" id="KW-0812">Transmembrane</keyword>
<reference evidence="2" key="1">
    <citation type="journal article" date="2022" name="Front. Genet.">
        <title>Chromosome-Scale Assembly of the Dendrobium nobile Genome Provides Insights Into the Molecular Mechanism of the Biosynthesis of the Medicinal Active Ingredient of Dendrobium.</title>
        <authorList>
            <person name="Xu Q."/>
            <person name="Niu S.-C."/>
            <person name="Li K.-L."/>
            <person name="Zheng P.-J."/>
            <person name="Zhang X.-J."/>
            <person name="Jia Y."/>
            <person name="Liu Y."/>
            <person name="Niu Y.-X."/>
            <person name="Yu L.-H."/>
            <person name="Chen D.-F."/>
            <person name="Zhang G.-Q."/>
        </authorList>
    </citation>
    <scope>NUCLEOTIDE SEQUENCE</scope>
    <source>
        <tissue evidence="2">Leaf</tissue>
    </source>
</reference>
<organism evidence="2 3">
    <name type="scientific">Dendrobium nobile</name>
    <name type="common">Orchid</name>
    <dbReference type="NCBI Taxonomy" id="94219"/>
    <lineage>
        <taxon>Eukaryota</taxon>
        <taxon>Viridiplantae</taxon>
        <taxon>Streptophyta</taxon>
        <taxon>Embryophyta</taxon>
        <taxon>Tracheophyta</taxon>
        <taxon>Spermatophyta</taxon>
        <taxon>Magnoliopsida</taxon>
        <taxon>Liliopsida</taxon>
        <taxon>Asparagales</taxon>
        <taxon>Orchidaceae</taxon>
        <taxon>Epidendroideae</taxon>
        <taxon>Malaxideae</taxon>
        <taxon>Dendrobiinae</taxon>
        <taxon>Dendrobium</taxon>
    </lineage>
</organism>
<keyword evidence="1" id="KW-0472">Membrane</keyword>
<feature type="transmembrane region" description="Helical" evidence="1">
    <location>
        <begin position="60"/>
        <end position="82"/>
    </location>
</feature>
<comment type="caution">
    <text evidence="2">The sequence shown here is derived from an EMBL/GenBank/DDBJ whole genome shotgun (WGS) entry which is preliminary data.</text>
</comment>
<dbReference type="EMBL" id="JAGYWB010000013">
    <property type="protein sequence ID" value="KAI0500330.1"/>
    <property type="molecule type" value="Genomic_DNA"/>
</dbReference>
<keyword evidence="1" id="KW-1133">Transmembrane helix</keyword>
<evidence type="ECO:0000313" key="3">
    <source>
        <dbReference type="Proteomes" id="UP000829196"/>
    </source>
</evidence>
<evidence type="ECO:0000313" key="2">
    <source>
        <dbReference type="EMBL" id="KAI0500330.1"/>
    </source>
</evidence>
<dbReference type="Proteomes" id="UP000829196">
    <property type="component" value="Unassembled WGS sequence"/>
</dbReference>
<evidence type="ECO:0000256" key="1">
    <source>
        <dbReference type="SAM" id="Phobius"/>
    </source>
</evidence>
<dbReference type="AlphaFoldDB" id="A0A8T3AW22"/>
<protein>
    <submittedName>
        <fullName evidence="2">Uncharacterized protein</fullName>
    </submittedName>
</protein>
<sequence length="84" mass="9383">MCHVGLPAQVRPIMLLSSDGSKLSLITEWCHSPVSLPLTCTVHNQAPMEPRESAKRRKDAILGLFNLRFSMIKLLAVFMPLLEP</sequence>
<proteinExistence type="predicted"/>
<keyword evidence="3" id="KW-1185">Reference proteome</keyword>